<dbReference type="Gene3D" id="1.10.3910.10">
    <property type="entry name" value="SP0561-like"/>
    <property type="match status" value="1"/>
</dbReference>
<sequence>MSEITKNMTVGEVVHRFPETIEVFENHELTFCSGCYVTLFSEIEKAAGYAAIKDVDQLIDDLKSLVAKLETVRG</sequence>
<evidence type="ECO:0008006" key="3">
    <source>
        <dbReference type="Google" id="ProtNLM"/>
    </source>
</evidence>
<name>A0ABT3X5M0_9BACL</name>
<proteinExistence type="predicted"/>
<organism evidence="1 2">
    <name type="scientific">Tumebacillus lacus</name>
    <dbReference type="NCBI Taxonomy" id="2995335"/>
    <lineage>
        <taxon>Bacteria</taxon>
        <taxon>Bacillati</taxon>
        <taxon>Bacillota</taxon>
        <taxon>Bacilli</taxon>
        <taxon>Bacillales</taxon>
        <taxon>Alicyclobacillaceae</taxon>
        <taxon>Tumebacillus</taxon>
    </lineage>
</organism>
<dbReference type="InterPro" id="IPR023883">
    <property type="entry name" value="CHP03980_redox-disulphide"/>
</dbReference>
<accession>A0ABT3X5M0</accession>
<reference evidence="1 2" key="1">
    <citation type="submission" date="2022-11" db="EMBL/GenBank/DDBJ databases">
        <title>Study of microbial diversity in lake waters.</title>
        <authorList>
            <person name="Zhang J."/>
        </authorList>
    </citation>
    <scope>NUCLEOTIDE SEQUENCE [LARGE SCALE GENOMIC DNA]</scope>
    <source>
        <strain evidence="1 2">DT12</strain>
    </source>
</reference>
<gene>
    <name evidence="1" type="ORF">OS242_19995</name>
</gene>
<evidence type="ECO:0000313" key="2">
    <source>
        <dbReference type="Proteomes" id="UP001208017"/>
    </source>
</evidence>
<dbReference type="InterPro" id="IPR038062">
    <property type="entry name" value="ScdA-like_N_sf"/>
</dbReference>
<dbReference type="NCBIfam" id="TIGR03980">
    <property type="entry name" value="prismane_assoc"/>
    <property type="match status" value="1"/>
</dbReference>
<evidence type="ECO:0000313" key="1">
    <source>
        <dbReference type="EMBL" id="MCX7572193.1"/>
    </source>
</evidence>
<dbReference type="Proteomes" id="UP001208017">
    <property type="component" value="Unassembled WGS sequence"/>
</dbReference>
<protein>
    <recommendedName>
        <fullName evidence="3">DUF1858 domain-containing protein</fullName>
    </recommendedName>
</protein>
<dbReference type="RefSeq" id="WP_267153444.1">
    <property type="nucleotide sequence ID" value="NZ_JAPMLT010000017.1"/>
</dbReference>
<dbReference type="SUPFAM" id="SSF140683">
    <property type="entry name" value="SP0561-like"/>
    <property type="match status" value="1"/>
</dbReference>
<keyword evidence="2" id="KW-1185">Reference proteome</keyword>
<dbReference type="EMBL" id="JAPMLT010000017">
    <property type="protein sequence ID" value="MCX7572193.1"/>
    <property type="molecule type" value="Genomic_DNA"/>
</dbReference>
<comment type="caution">
    <text evidence="1">The sequence shown here is derived from an EMBL/GenBank/DDBJ whole genome shotgun (WGS) entry which is preliminary data.</text>
</comment>